<accession>A0A1B9AY90</accession>
<sequence length="261" mass="29331">MKVAVAQFSPVLGDKQENMKKIVHSLKEAKRQEADIVVFPELSLTGYSIGDQLPTIAETKEGESLKVIGLYCKNLSIHALISFPEKEEGRYYISSALIDENGLVVGIYRKTHLFNTETNYFTRGDSWPVFQTKFGKVGVMICYDLEFPEVARLLRLNGAEIILVNTANMTPYENYQHVYMQSRAMENEVPVVICNRIGKEGDLDFFGHSMAVDGEGKILSKLVSEETIHTIDVQTDGNRDPKLAYTSNMHSSVKNNLTNLI</sequence>
<dbReference type="SUPFAM" id="SSF56317">
    <property type="entry name" value="Carbon-nitrogen hydrolase"/>
    <property type="match status" value="1"/>
</dbReference>
<dbReference type="InterPro" id="IPR003010">
    <property type="entry name" value="C-N_Hydrolase"/>
</dbReference>
<reference evidence="5" key="1">
    <citation type="submission" date="2016-05" db="EMBL/GenBank/DDBJ databases">
        <authorList>
            <person name="Liu B."/>
            <person name="Wang J."/>
            <person name="Zhu Y."/>
            <person name="Liu G."/>
            <person name="Chen Q."/>
            <person name="Chen Z."/>
            <person name="Lan J."/>
            <person name="Che J."/>
            <person name="Ge C."/>
            <person name="Shi H."/>
            <person name="Pan Z."/>
            <person name="Liu X."/>
        </authorList>
    </citation>
    <scope>NUCLEOTIDE SEQUENCE [LARGE SCALE GENOMIC DNA]</scope>
    <source>
        <strain evidence="5">FJAT-27215</strain>
    </source>
</reference>
<dbReference type="EMBL" id="MAYT01000012">
    <property type="protein sequence ID" value="OCA88770.1"/>
    <property type="molecule type" value="Genomic_DNA"/>
</dbReference>
<dbReference type="PANTHER" id="PTHR43674">
    <property type="entry name" value="NITRILASE C965.09-RELATED"/>
    <property type="match status" value="1"/>
</dbReference>
<organism evidence="4 5">
    <name type="scientific">Pseudobacillus wudalianchiensis</name>
    <dbReference type="NCBI Taxonomy" id="1743143"/>
    <lineage>
        <taxon>Bacteria</taxon>
        <taxon>Bacillati</taxon>
        <taxon>Bacillota</taxon>
        <taxon>Bacilli</taxon>
        <taxon>Bacillales</taxon>
        <taxon>Bacillaceae</taxon>
        <taxon>Pseudobacillus</taxon>
    </lineage>
</organism>
<proteinExistence type="inferred from homology"/>
<dbReference type="InterPro" id="IPR050345">
    <property type="entry name" value="Aliph_Amidase/BUP"/>
</dbReference>
<dbReference type="Gene3D" id="3.60.110.10">
    <property type="entry name" value="Carbon-nitrogen hydrolase"/>
    <property type="match status" value="1"/>
</dbReference>
<dbReference type="PROSITE" id="PS50263">
    <property type="entry name" value="CN_HYDROLASE"/>
    <property type="match status" value="1"/>
</dbReference>
<protein>
    <submittedName>
        <fullName evidence="4">Carbon-nitrogen hydrolase</fullName>
    </submittedName>
</protein>
<dbReference type="CDD" id="cd07197">
    <property type="entry name" value="nitrilase"/>
    <property type="match status" value="1"/>
</dbReference>
<dbReference type="InterPro" id="IPR001110">
    <property type="entry name" value="UPF0012_CS"/>
</dbReference>
<keyword evidence="2 4" id="KW-0378">Hydrolase</keyword>
<evidence type="ECO:0000313" key="5">
    <source>
        <dbReference type="Proteomes" id="UP000092578"/>
    </source>
</evidence>
<dbReference type="InterPro" id="IPR036526">
    <property type="entry name" value="C-N_Hydrolase_sf"/>
</dbReference>
<feature type="domain" description="CN hydrolase" evidence="3">
    <location>
        <begin position="1"/>
        <end position="235"/>
    </location>
</feature>
<evidence type="ECO:0000313" key="4">
    <source>
        <dbReference type="EMBL" id="OCA88770.1"/>
    </source>
</evidence>
<dbReference type="Proteomes" id="UP000092578">
    <property type="component" value="Unassembled WGS sequence"/>
</dbReference>
<dbReference type="Pfam" id="PF00795">
    <property type="entry name" value="CN_hydrolase"/>
    <property type="match status" value="1"/>
</dbReference>
<name>A0A1B9AY90_9BACI</name>
<comment type="similarity">
    <text evidence="1">Belongs to the carbon-nitrogen hydrolase superfamily. NIT1/NIT2 family.</text>
</comment>
<dbReference type="GO" id="GO:0016811">
    <property type="term" value="F:hydrolase activity, acting on carbon-nitrogen (but not peptide) bonds, in linear amides"/>
    <property type="evidence" value="ECO:0007669"/>
    <property type="project" value="TreeGrafter"/>
</dbReference>
<dbReference type="PANTHER" id="PTHR43674:SF16">
    <property type="entry name" value="CARBON-NITROGEN FAMILY, PUTATIVE (AFU_ORTHOLOGUE AFUA_5G02350)-RELATED"/>
    <property type="match status" value="1"/>
</dbReference>
<evidence type="ECO:0000256" key="2">
    <source>
        <dbReference type="ARBA" id="ARBA00022801"/>
    </source>
</evidence>
<comment type="caution">
    <text evidence="4">The sequence shown here is derived from an EMBL/GenBank/DDBJ whole genome shotgun (WGS) entry which is preliminary data.</text>
</comment>
<gene>
    <name evidence="4" type="ORF">A8F95_04810</name>
</gene>
<dbReference type="PROSITE" id="PS01227">
    <property type="entry name" value="UPF0012"/>
    <property type="match status" value="1"/>
</dbReference>
<evidence type="ECO:0000259" key="3">
    <source>
        <dbReference type="PROSITE" id="PS50263"/>
    </source>
</evidence>
<evidence type="ECO:0000256" key="1">
    <source>
        <dbReference type="ARBA" id="ARBA00010613"/>
    </source>
</evidence>
<keyword evidence="5" id="KW-1185">Reference proteome</keyword>
<dbReference type="RefSeq" id="WP_065410096.1">
    <property type="nucleotide sequence ID" value="NZ_MAYT01000012.1"/>
</dbReference>
<dbReference type="AlphaFoldDB" id="A0A1B9AY90"/>